<feature type="compositionally biased region" description="Gly residues" evidence="7">
    <location>
        <begin position="11"/>
        <end position="20"/>
    </location>
</feature>
<dbReference type="SMART" id="SM00726">
    <property type="entry name" value="UIM"/>
    <property type="match status" value="2"/>
</dbReference>
<keyword evidence="5" id="KW-0378">Hydrolase</keyword>
<dbReference type="InterPro" id="IPR018200">
    <property type="entry name" value="USP_CS"/>
</dbReference>
<evidence type="ECO:0000256" key="1">
    <source>
        <dbReference type="ARBA" id="ARBA00000707"/>
    </source>
</evidence>
<feature type="compositionally biased region" description="Polar residues" evidence="7">
    <location>
        <begin position="362"/>
        <end position="371"/>
    </location>
</feature>
<dbReference type="GO" id="GO:0070628">
    <property type="term" value="F:proteasome binding"/>
    <property type="evidence" value="ECO:0007669"/>
    <property type="project" value="TreeGrafter"/>
</dbReference>
<dbReference type="PROSITE" id="PS50330">
    <property type="entry name" value="UIM"/>
    <property type="match status" value="1"/>
</dbReference>
<evidence type="ECO:0000256" key="6">
    <source>
        <dbReference type="ARBA" id="ARBA00022807"/>
    </source>
</evidence>
<dbReference type="EMBL" id="JANCYW010000011">
    <property type="protein sequence ID" value="KAK4537182.1"/>
    <property type="molecule type" value="Genomic_DNA"/>
</dbReference>
<keyword evidence="10" id="KW-1185">Reference proteome</keyword>
<dbReference type="GO" id="GO:0004843">
    <property type="term" value="F:cysteine-type deubiquitinase activity"/>
    <property type="evidence" value="ECO:0007669"/>
    <property type="project" value="UniProtKB-EC"/>
</dbReference>
<accession>A0AAV9IXX1</accession>
<evidence type="ECO:0000256" key="7">
    <source>
        <dbReference type="SAM" id="MobiDB-lite"/>
    </source>
</evidence>
<dbReference type="PANTHER" id="PTHR43982">
    <property type="entry name" value="UBIQUITIN CARBOXYL-TERMINAL HYDROLASE"/>
    <property type="match status" value="1"/>
</dbReference>
<feature type="region of interest" description="Disordered" evidence="7">
    <location>
        <begin position="197"/>
        <end position="223"/>
    </location>
</feature>
<dbReference type="GO" id="GO:0043161">
    <property type="term" value="P:proteasome-mediated ubiquitin-dependent protein catabolic process"/>
    <property type="evidence" value="ECO:0007669"/>
    <property type="project" value="InterPro"/>
</dbReference>
<gene>
    <name evidence="9" type="ORF">CDCA_CDCA11G3207</name>
</gene>
<keyword evidence="3" id="KW-0645">Protease</keyword>
<feature type="compositionally biased region" description="Low complexity" evidence="7">
    <location>
        <begin position="965"/>
        <end position="976"/>
    </location>
</feature>
<reference evidence="9 10" key="1">
    <citation type="submission" date="2022-07" db="EMBL/GenBank/DDBJ databases">
        <title>Genome-wide signatures of adaptation to extreme environments.</title>
        <authorList>
            <person name="Cho C.H."/>
            <person name="Yoon H.S."/>
        </authorList>
    </citation>
    <scope>NUCLEOTIDE SEQUENCE [LARGE SCALE GENOMIC DNA]</scope>
    <source>
        <strain evidence="9 10">DBV 063 E5</strain>
    </source>
</reference>
<dbReference type="InterPro" id="IPR001394">
    <property type="entry name" value="Peptidase_C19_UCH"/>
</dbReference>
<protein>
    <recommendedName>
        <fullName evidence="2">ubiquitinyl hydrolase 1</fullName>
        <ecNumber evidence="2">3.4.19.12</ecNumber>
    </recommendedName>
</protein>
<feature type="region of interest" description="Disordered" evidence="7">
    <location>
        <begin position="952"/>
        <end position="977"/>
    </location>
</feature>
<name>A0AAV9IXX1_CYACA</name>
<dbReference type="PROSITE" id="PS00972">
    <property type="entry name" value="USP_1"/>
    <property type="match status" value="1"/>
</dbReference>
<proteinExistence type="predicted"/>
<feature type="region of interest" description="Disordered" evidence="7">
    <location>
        <begin position="362"/>
        <end position="390"/>
    </location>
</feature>
<keyword evidence="6" id="KW-0788">Thiol protease</keyword>
<dbReference type="InterPro" id="IPR003903">
    <property type="entry name" value="UIM_dom"/>
</dbReference>
<dbReference type="Proteomes" id="UP001301350">
    <property type="component" value="Unassembled WGS sequence"/>
</dbReference>
<dbReference type="SUPFAM" id="SSF54001">
    <property type="entry name" value="Cysteine proteinases"/>
    <property type="match status" value="1"/>
</dbReference>
<evidence type="ECO:0000313" key="9">
    <source>
        <dbReference type="EMBL" id="KAK4537182.1"/>
    </source>
</evidence>
<dbReference type="AlphaFoldDB" id="A0AAV9IXX1"/>
<dbReference type="InterPro" id="IPR028889">
    <property type="entry name" value="USP"/>
</dbReference>
<comment type="catalytic activity">
    <reaction evidence="1">
        <text>Thiol-dependent hydrolysis of ester, thioester, amide, peptide and isopeptide bonds formed by the C-terminal Gly of ubiquitin (a 76-residue protein attached to proteins as an intracellular targeting signal).</text>
        <dbReference type="EC" id="3.4.19.12"/>
    </reaction>
</comment>
<organism evidence="9 10">
    <name type="scientific">Cyanidium caldarium</name>
    <name type="common">Red alga</name>
    <dbReference type="NCBI Taxonomy" id="2771"/>
    <lineage>
        <taxon>Eukaryota</taxon>
        <taxon>Rhodophyta</taxon>
        <taxon>Bangiophyceae</taxon>
        <taxon>Cyanidiales</taxon>
        <taxon>Cyanidiaceae</taxon>
        <taxon>Cyanidium</taxon>
    </lineage>
</organism>
<dbReference type="PROSITE" id="PS00973">
    <property type="entry name" value="USP_2"/>
    <property type="match status" value="1"/>
</dbReference>
<evidence type="ECO:0000256" key="4">
    <source>
        <dbReference type="ARBA" id="ARBA00022786"/>
    </source>
</evidence>
<dbReference type="GO" id="GO:0016579">
    <property type="term" value="P:protein deubiquitination"/>
    <property type="evidence" value="ECO:0007669"/>
    <property type="project" value="InterPro"/>
</dbReference>
<dbReference type="Gene3D" id="6.10.140.100">
    <property type="match status" value="1"/>
</dbReference>
<feature type="compositionally biased region" description="Low complexity" evidence="7">
    <location>
        <begin position="372"/>
        <end position="390"/>
    </location>
</feature>
<dbReference type="Pfam" id="PF00443">
    <property type="entry name" value="UCH"/>
    <property type="match status" value="1"/>
</dbReference>
<evidence type="ECO:0000259" key="8">
    <source>
        <dbReference type="PROSITE" id="PS50235"/>
    </source>
</evidence>
<feature type="domain" description="USP" evidence="8">
    <location>
        <begin position="224"/>
        <end position="707"/>
    </location>
</feature>
<dbReference type="Pfam" id="PF02809">
    <property type="entry name" value="UIM"/>
    <property type="match status" value="2"/>
</dbReference>
<keyword evidence="4" id="KW-0833">Ubl conjugation pathway</keyword>
<dbReference type="PROSITE" id="PS50235">
    <property type="entry name" value="USP_3"/>
    <property type="match status" value="1"/>
</dbReference>
<feature type="compositionally biased region" description="Low complexity" evidence="7">
    <location>
        <begin position="156"/>
        <end position="170"/>
    </location>
</feature>
<feature type="region of interest" description="Disordered" evidence="7">
    <location>
        <begin position="143"/>
        <end position="178"/>
    </location>
</feature>
<dbReference type="PANTHER" id="PTHR43982:SF6">
    <property type="entry name" value="UBIQUITIN CARBOXYL-TERMINAL HYDROLASE 2-RELATED"/>
    <property type="match status" value="1"/>
</dbReference>
<evidence type="ECO:0000256" key="5">
    <source>
        <dbReference type="ARBA" id="ARBA00022801"/>
    </source>
</evidence>
<feature type="region of interest" description="Disordered" evidence="7">
    <location>
        <begin position="1"/>
        <end position="50"/>
    </location>
</feature>
<dbReference type="InterPro" id="IPR038765">
    <property type="entry name" value="Papain-like_cys_pep_sf"/>
</dbReference>
<feature type="compositionally biased region" description="Basic and acidic residues" evidence="7">
    <location>
        <begin position="143"/>
        <end position="153"/>
    </location>
</feature>
<feature type="compositionally biased region" description="Low complexity" evidence="7">
    <location>
        <begin position="34"/>
        <end position="43"/>
    </location>
</feature>
<evidence type="ECO:0000313" key="10">
    <source>
        <dbReference type="Proteomes" id="UP001301350"/>
    </source>
</evidence>
<dbReference type="GO" id="GO:0061136">
    <property type="term" value="P:regulation of proteasomal protein catabolic process"/>
    <property type="evidence" value="ECO:0007669"/>
    <property type="project" value="TreeGrafter"/>
</dbReference>
<dbReference type="Gene3D" id="3.90.70.10">
    <property type="entry name" value="Cysteine proteinases"/>
    <property type="match status" value="1"/>
</dbReference>
<dbReference type="InterPro" id="IPR044635">
    <property type="entry name" value="UBP14-like"/>
</dbReference>
<evidence type="ECO:0000256" key="3">
    <source>
        <dbReference type="ARBA" id="ARBA00022670"/>
    </source>
</evidence>
<evidence type="ECO:0000256" key="2">
    <source>
        <dbReference type="ARBA" id="ARBA00012759"/>
    </source>
</evidence>
<dbReference type="EC" id="3.4.19.12" evidence="2"/>
<sequence>MRSLFSRGNKNKGGSGGGGSTDAAAASPSVHQGAAAPATSSNAAREREQVQETRDLLALRVEAAEFGFSQDQIDVALQSGHRSLQAIAEYIEVAGVRADGSVQRPSVSEALVPHRGSVAGNHRRPDASIEDEQLQRAIELSRSEYQRDHELRGGRATSATSAQTSAPETSGELGGLPDSELQRAIAASLEEQRRDQLRRATATWLTPEEENPEKRRRESPAEPVGLRNVGNTCYINSLLQVYFHLPGFRRKILAYRPETADDVTVAATSSGEQASARFVAELQRLFAFMCLTERKYVDPSRALHALAETLGATAFEIGTQQDASEFNDKFLQAVESAFGRSKEAGDLQRLFTHEFVQEISFDPQSANRDSGTSPTTTATTTAANPVPLTPNNSAAETMLRVLASPSVKQAHQSEASTNALIVDVASGASRHLYTGLDDYVLTTVDYWVDESSTANKDDNNNSAEAVDTTASATSVVPAKWRTRAVKAVLFRRFAPILTIYLQRVRFNKEAAAAEKVNHRFEFNDTIYVDRYLERNRARALQARQRCLQVRQRRLRAEQERDELAQFDTLQQPMEAVYDAVLQRLQRFAALHRSADAGDELHAGMHKVYRAERERLGELRAQIEACAREEENAYAALRHEAYRLYAVLVHDGAPSVGHYWAFIRAGREHQWVKFNDQNTSHVDEEQVVAESVGGARHVSAYGLIYIKADARLWSAAAMAPMSPEELQRLLPASLVEEVRADNAAFGDELGRWRMRPLIEERLPERLRYAGGSEAVPRSRSMDCLEWFCMRHGKATEAVALALSAVYAEAFEGASLWSELQRGREDDPQRPSRAQQFMQVAGERAAEPLAEQVRQVAALMCEKAPQLQQRVQVMEEAYAHAKRAMVLLGLMLQCLQRCDRYGAAAMLRELDTHEAAGVVYADLSPARQACAQQLLRSCVAEAPDLVHWMRRAGYGDGEGGEKEQEAEAGAPALPAVSESEVEEVMREHAGCGALSGWFRELYPRVLEECAAREMEVVGQA</sequence>
<comment type="caution">
    <text evidence="9">The sequence shown here is derived from an EMBL/GenBank/DDBJ whole genome shotgun (WGS) entry which is preliminary data.</text>
</comment>